<evidence type="ECO:0000259" key="1">
    <source>
        <dbReference type="Pfam" id="PF03572"/>
    </source>
</evidence>
<name>A0A1M5F403_9BACT</name>
<dbReference type="GO" id="GO:0030288">
    <property type="term" value="C:outer membrane-bounded periplasmic space"/>
    <property type="evidence" value="ECO:0007669"/>
    <property type="project" value="TreeGrafter"/>
</dbReference>
<keyword evidence="3" id="KW-1185">Reference proteome</keyword>
<dbReference type="AlphaFoldDB" id="A0A1M5F403"/>
<feature type="domain" description="Tail specific protease" evidence="1">
    <location>
        <begin position="279"/>
        <end position="479"/>
    </location>
</feature>
<gene>
    <name evidence="2" type="ORF">SAMN05444008_11331</name>
</gene>
<accession>A0A1M5F403</accession>
<dbReference type="GO" id="GO:0008236">
    <property type="term" value="F:serine-type peptidase activity"/>
    <property type="evidence" value="ECO:0007669"/>
    <property type="project" value="InterPro"/>
</dbReference>
<proteinExistence type="predicted"/>
<organism evidence="2 3">
    <name type="scientific">Cnuella takakiae</name>
    <dbReference type="NCBI Taxonomy" id="1302690"/>
    <lineage>
        <taxon>Bacteria</taxon>
        <taxon>Pseudomonadati</taxon>
        <taxon>Bacteroidota</taxon>
        <taxon>Chitinophagia</taxon>
        <taxon>Chitinophagales</taxon>
        <taxon>Chitinophagaceae</taxon>
        <taxon>Cnuella</taxon>
    </lineage>
</organism>
<dbReference type="STRING" id="1302690.BUE76_02920"/>
<protein>
    <submittedName>
        <fullName evidence="2">Peptidase family S41</fullName>
    </submittedName>
</protein>
<dbReference type="GO" id="GO:0004175">
    <property type="term" value="F:endopeptidase activity"/>
    <property type="evidence" value="ECO:0007669"/>
    <property type="project" value="TreeGrafter"/>
</dbReference>
<reference evidence="2 3" key="1">
    <citation type="submission" date="2016-11" db="EMBL/GenBank/DDBJ databases">
        <authorList>
            <person name="Jaros S."/>
            <person name="Januszkiewicz K."/>
            <person name="Wedrychowicz H."/>
        </authorList>
    </citation>
    <scope>NUCLEOTIDE SEQUENCE [LARGE SCALE GENOMIC DNA]</scope>
    <source>
        <strain evidence="2 3">DSM 26897</strain>
    </source>
</reference>
<dbReference type="Proteomes" id="UP000184368">
    <property type="component" value="Unassembled WGS sequence"/>
</dbReference>
<evidence type="ECO:0000313" key="3">
    <source>
        <dbReference type="Proteomes" id="UP000184368"/>
    </source>
</evidence>
<dbReference type="InterPro" id="IPR029045">
    <property type="entry name" value="ClpP/crotonase-like_dom_sf"/>
</dbReference>
<sequence length="519" mass="59140">MENPINYYITNFHPMKGFGWQCWGWMMAAILLASCSAVKPLPAGKKYAPETLRKEFDLFQDILEDAHPGLYWYSSKDSMNQRFSHARSLIQDSLTEAGYRNILTYTLSGIGCGHTTIKPSKAYARANRSSSRFFPLVFKLWPDTAFVVANLHRKDSLLRHGAIVHAIDGMPMSRILDTLFQHLSTDGYNGTHKYQVLSNRGGFGALYTTVFGNKARYKVEFTDKEGERHNVVVPAYQVLRDTTRALMPKPVAPTRRARRKAEQQGYRSLNFDSTNMLAVMDLGSFAHGYKLRRFFRQSFRQLHQQRTPNLTIDLRGNGGGIITYSNLLTRYIINQPYKIADSLYAVKRSSAYARYRSQRMANGLFLLLFTRKKKDGNYHFAYYERKYFHPKKKHHYNGNVYLLTGGNTFSAAALVAGTLRPQENVTLVGEETGGGAYGNNAWLIPDVTLPYTGVRFRLPLFRLVIDKSQPKTGLGIQPEVFARPTVNDLRREVDFKMERVRSLVESNGRQSANGGFNPR</sequence>
<dbReference type="Pfam" id="PF03572">
    <property type="entry name" value="Peptidase_S41"/>
    <property type="match status" value="1"/>
</dbReference>
<dbReference type="PANTHER" id="PTHR32060:SF30">
    <property type="entry name" value="CARBOXY-TERMINAL PROCESSING PROTEASE CTPA"/>
    <property type="match status" value="1"/>
</dbReference>
<dbReference type="GO" id="GO:0006508">
    <property type="term" value="P:proteolysis"/>
    <property type="evidence" value="ECO:0007669"/>
    <property type="project" value="InterPro"/>
</dbReference>
<evidence type="ECO:0000313" key="2">
    <source>
        <dbReference type="EMBL" id="SHF86269.1"/>
    </source>
</evidence>
<dbReference type="PANTHER" id="PTHR32060">
    <property type="entry name" value="TAIL-SPECIFIC PROTEASE"/>
    <property type="match status" value="1"/>
</dbReference>
<dbReference type="InterPro" id="IPR005151">
    <property type="entry name" value="Tail-specific_protease"/>
</dbReference>
<dbReference type="EMBL" id="FQUO01000013">
    <property type="protein sequence ID" value="SHF86269.1"/>
    <property type="molecule type" value="Genomic_DNA"/>
</dbReference>
<dbReference type="SUPFAM" id="SSF52096">
    <property type="entry name" value="ClpP/crotonase"/>
    <property type="match status" value="1"/>
</dbReference>
<dbReference type="GO" id="GO:0007165">
    <property type="term" value="P:signal transduction"/>
    <property type="evidence" value="ECO:0007669"/>
    <property type="project" value="TreeGrafter"/>
</dbReference>
<dbReference type="Gene3D" id="3.90.226.10">
    <property type="entry name" value="2-enoyl-CoA Hydratase, Chain A, domain 1"/>
    <property type="match status" value="1"/>
</dbReference>